<keyword evidence="2 10" id="KW-0812">Transmembrane</keyword>
<feature type="transmembrane region" description="Helical" evidence="10">
    <location>
        <begin position="88"/>
        <end position="109"/>
    </location>
</feature>
<dbReference type="InterPro" id="IPR001757">
    <property type="entry name" value="P_typ_ATPase"/>
</dbReference>
<evidence type="ECO:0000313" key="13">
    <source>
        <dbReference type="Proteomes" id="UP000001491"/>
    </source>
</evidence>
<dbReference type="Gene3D" id="1.20.1110.10">
    <property type="entry name" value="Calcium-transporting ATPase, transmembrane domain"/>
    <property type="match status" value="2"/>
</dbReference>
<dbReference type="SMART" id="SM00831">
    <property type="entry name" value="Cation_ATPase_N"/>
    <property type="match status" value="1"/>
</dbReference>
<feature type="transmembrane region" description="Helical" evidence="10">
    <location>
        <begin position="764"/>
        <end position="788"/>
    </location>
</feature>
<dbReference type="Proteomes" id="UP000001491">
    <property type="component" value="Chromosome"/>
</dbReference>
<dbReference type="InterPro" id="IPR059000">
    <property type="entry name" value="ATPase_P-type_domA"/>
</dbReference>
<dbReference type="SFLD" id="SFLDG00002">
    <property type="entry name" value="C1.7:_P-type_atpase_like"/>
    <property type="match status" value="1"/>
</dbReference>
<feature type="domain" description="Cation-transporting P-type ATPase N-terminal" evidence="11">
    <location>
        <begin position="2"/>
        <end position="74"/>
    </location>
</feature>
<feature type="transmembrane region" description="Helical" evidence="10">
    <location>
        <begin position="691"/>
        <end position="710"/>
    </location>
</feature>
<evidence type="ECO:0000256" key="7">
    <source>
        <dbReference type="ARBA" id="ARBA00022967"/>
    </source>
</evidence>
<keyword evidence="9 10" id="KW-0472">Membrane</keyword>
<reference evidence="13" key="1">
    <citation type="journal article" date="2009" name="BMC Bioinformatics">
        <title>The Mycoplasma conjunctivae genome sequencing, annotation and analysis.</title>
        <authorList>
            <person name="Calderon-Copete S.P."/>
            <person name="Wigger G."/>
            <person name="Wunderlin C."/>
            <person name="Schmidheini T."/>
            <person name="Frey J."/>
            <person name="Quail M.A."/>
            <person name="Falquet L."/>
        </authorList>
    </citation>
    <scope>NUCLEOTIDE SEQUENCE [LARGE SCALE GENOMIC DNA]</scope>
    <source>
        <strain evidence="13">ATCC 25834 / NCTC 10147 / HRC/581</strain>
    </source>
</reference>
<keyword evidence="7" id="KW-1278">Translocase</keyword>
<evidence type="ECO:0000256" key="9">
    <source>
        <dbReference type="ARBA" id="ARBA00023136"/>
    </source>
</evidence>
<dbReference type="NCBIfam" id="TIGR01494">
    <property type="entry name" value="ATPase_P-type"/>
    <property type="match status" value="3"/>
</dbReference>
<evidence type="ECO:0000256" key="4">
    <source>
        <dbReference type="ARBA" id="ARBA00022741"/>
    </source>
</evidence>
<evidence type="ECO:0000313" key="12">
    <source>
        <dbReference type="EMBL" id="CAT05228.1"/>
    </source>
</evidence>
<dbReference type="InterPro" id="IPR008250">
    <property type="entry name" value="ATPase_P-typ_transduc_dom_A_sf"/>
</dbReference>
<dbReference type="GO" id="GO:0046872">
    <property type="term" value="F:metal ion binding"/>
    <property type="evidence" value="ECO:0007669"/>
    <property type="project" value="UniProtKB-KW"/>
</dbReference>
<dbReference type="SFLD" id="SFLDF00027">
    <property type="entry name" value="p-type_atpase"/>
    <property type="match status" value="1"/>
</dbReference>
<dbReference type="PANTHER" id="PTHR24093:SF506">
    <property type="entry name" value="CATION-TRANSPORTING ATPASE PMA1"/>
    <property type="match status" value="1"/>
</dbReference>
<evidence type="ECO:0000259" key="11">
    <source>
        <dbReference type="SMART" id="SM00831"/>
    </source>
</evidence>
<dbReference type="EMBL" id="FM864216">
    <property type="protein sequence ID" value="CAT05228.1"/>
    <property type="molecule type" value="Genomic_DNA"/>
</dbReference>
<proteinExistence type="predicted"/>
<evidence type="ECO:0000256" key="6">
    <source>
        <dbReference type="ARBA" id="ARBA00022842"/>
    </source>
</evidence>
<name>C5J6W5_MESCH</name>
<evidence type="ECO:0000256" key="5">
    <source>
        <dbReference type="ARBA" id="ARBA00022840"/>
    </source>
</evidence>
<dbReference type="InterPro" id="IPR006068">
    <property type="entry name" value="ATPase_P-typ_cation-transptr_C"/>
</dbReference>
<dbReference type="PROSITE" id="PS00154">
    <property type="entry name" value="ATPASE_E1_E2"/>
    <property type="match status" value="1"/>
</dbReference>
<dbReference type="InterPro" id="IPR004014">
    <property type="entry name" value="ATPase_P-typ_cation-transptr_N"/>
</dbReference>
<dbReference type="InterPro" id="IPR023214">
    <property type="entry name" value="HAD_sf"/>
</dbReference>
<protein>
    <submittedName>
        <fullName evidence="12">Cation-transporting P-type ATPase</fullName>
    </submittedName>
</protein>
<dbReference type="SUPFAM" id="SSF81653">
    <property type="entry name" value="Calcium ATPase, transduction domain A"/>
    <property type="match status" value="1"/>
</dbReference>
<organism evidence="12 13">
    <name type="scientific">Mesomycoplasma conjunctivae (strain ATCC 25834 / NCTC 10147 / HRC/581)</name>
    <name type="common">Mycoplasma conjunctivae</name>
    <dbReference type="NCBI Taxonomy" id="572263"/>
    <lineage>
        <taxon>Bacteria</taxon>
        <taxon>Bacillati</taxon>
        <taxon>Mycoplasmatota</taxon>
        <taxon>Mycoplasmoidales</taxon>
        <taxon>Metamycoplasmataceae</taxon>
        <taxon>Mesomycoplasma</taxon>
    </lineage>
</organism>
<dbReference type="Pfam" id="PF00122">
    <property type="entry name" value="E1-E2_ATPase"/>
    <property type="match status" value="1"/>
</dbReference>
<evidence type="ECO:0000256" key="10">
    <source>
        <dbReference type="SAM" id="Phobius"/>
    </source>
</evidence>
<feature type="transmembrane region" description="Helical" evidence="10">
    <location>
        <begin position="795"/>
        <end position="813"/>
    </location>
</feature>
<dbReference type="PANTHER" id="PTHR24093">
    <property type="entry name" value="CATION TRANSPORTING ATPASE"/>
    <property type="match status" value="1"/>
</dbReference>
<dbReference type="KEGG" id="mco:MCJ_005290"/>
<dbReference type="PRINTS" id="PR00119">
    <property type="entry name" value="CATATPASE"/>
</dbReference>
<dbReference type="GO" id="GO:0016887">
    <property type="term" value="F:ATP hydrolysis activity"/>
    <property type="evidence" value="ECO:0007669"/>
    <property type="project" value="InterPro"/>
</dbReference>
<feature type="transmembrane region" description="Helical" evidence="10">
    <location>
        <begin position="833"/>
        <end position="852"/>
    </location>
</feature>
<feature type="transmembrane region" description="Helical" evidence="10">
    <location>
        <begin position="251"/>
        <end position="270"/>
    </location>
</feature>
<dbReference type="eggNOG" id="COG0474">
    <property type="taxonomic scope" value="Bacteria"/>
</dbReference>
<dbReference type="InterPro" id="IPR044492">
    <property type="entry name" value="P_typ_ATPase_HD_dom"/>
</dbReference>
<evidence type="ECO:0000256" key="1">
    <source>
        <dbReference type="ARBA" id="ARBA00004141"/>
    </source>
</evidence>
<keyword evidence="13" id="KW-1185">Reference proteome</keyword>
<dbReference type="PRINTS" id="PR00120">
    <property type="entry name" value="HATPASE"/>
</dbReference>
<keyword evidence="3" id="KW-0479">Metal-binding</keyword>
<evidence type="ECO:0000256" key="2">
    <source>
        <dbReference type="ARBA" id="ARBA00022692"/>
    </source>
</evidence>
<feature type="transmembrane region" description="Helical" evidence="10">
    <location>
        <begin position="58"/>
        <end position="76"/>
    </location>
</feature>
<feature type="transmembrane region" description="Helical" evidence="10">
    <location>
        <begin position="731"/>
        <end position="752"/>
    </location>
</feature>
<dbReference type="GO" id="GO:0005524">
    <property type="term" value="F:ATP binding"/>
    <property type="evidence" value="ECO:0007669"/>
    <property type="project" value="UniProtKB-KW"/>
</dbReference>
<feature type="transmembrane region" description="Helical" evidence="10">
    <location>
        <begin position="658"/>
        <end position="679"/>
    </location>
</feature>
<feature type="transmembrane region" description="Helical" evidence="10">
    <location>
        <begin position="282"/>
        <end position="308"/>
    </location>
</feature>
<keyword evidence="5" id="KW-0067">ATP-binding</keyword>
<dbReference type="Gene3D" id="2.70.150.10">
    <property type="entry name" value="Calcium-transporting ATPase, cytoplasmic transduction domain A"/>
    <property type="match status" value="1"/>
</dbReference>
<evidence type="ECO:0000256" key="8">
    <source>
        <dbReference type="ARBA" id="ARBA00022989"/>
    </source>
</evidence>
<dbReference type="GO" id="GO:0005388">
    <property type="term" value="F:P-type calcium transporter activity"/>
    <property type="evidence" value="ECO:0007669"/>
    <property type="project" value="TreeGrafter"/>
</dbReference>
<dbReference type="InterPro" id="IPR018303">
    <property type="entry name" value="ATPase_P-typ_P_site"/>
</dbReference>
<keyword evidence="8 10" id="KW-1133">Transmembrane helix</keyword>
<dbReference type="InterPro" id="IPR023298">
    <property type="entry name" value="ATPase_P-typ_TM_dom_sf"/>
</dbReference>
<dbReference type="AlphaFoldDB" id="C5J6W5"/>
<dbReference type="Pfam" id="PF13246">
    <property type="entry name" value="Cation_ATPase"/>
    <property type="match status" value="1"/>
</dbReference>
<dbReference type="InterPro" id="IPR036412">
    <property type="entry name" value="HAD-like_sf"/>
</dbReference>
<dbReference type="GO" id="GO:0005886">
    <property type="term" value="C:plasma membrane"/>
    <property type="evidence" value="ECO:0007669"/>
    <property type="project" value="TreeGrafter"/>
</dbReference>
<comment type="subcellular location">
    <subcellularLocation>
        <location evidence="1">Membrane</location>
        <topology evidence="1">Multi-pass membrane protein</topology>
    </subcellularLocation>
</comment>
<dbReference type="Pfam" id="PF00689">
    <property type="entry name" value="Cation_ATPase_C"/>
    <property type="match status" value="1"/>
</dbReference>
<accession>C5J6W5</accession>
<dbReference type="InterPro" id="IPR023299">
    <property type="entry name" value="ATPase_P-typ_cyto_dom_N"/>
</dbReference>
<dbReference type="SUPFAM" id="SSF56784">
    <property type="entry name" value="HAD-like"/>
    <property type="match status" value="1"/>
</dbReference>
<evidence type="ECO:0000256" key="3">
    <source>
        <dbReference type="ARBA" id="ARBA00022723"/>
    </source>
</evidence>
<dbReference type="Pfam" id="PF00690">
    <property type="entry name" value="Cation_ATPase_N"/>
    <property type="match status" value="1"/>
</dbReference>
<sequence length="862" mass="97683">MKINYENKEDFLKSLNYKQGLTTQQVEFSKEKYGTNNLKPIKEKGIWQLIFNQLKEPLSLILIIVIIISLILNIVFNDKFKTFEEKLIAYLEPVVIFIIIIINLIFSLVQENKTKKALNAIKNLNNPNATVIRNANKINISTSEVVVGDILVINSGDVVSADGLVIDQHNLKMQESMLTGESEAVFKENFSSFDDKKAQVYSGTNVLAGQAHILVNKVGEQTEMGKIAHLVENTQELESPLQKKLKKFTKYIAFLALFFSLIFFFIYIYMVEKGDYSFAEQAIIVSLSLAIGFIPESLIPLITINLIIGVKKLAKDKAIVKDLQTIETLGNISIVCSDKTGTLTENKMVIKDVFVNQIPKELFWKKALLNTQAFSYFENEQEIFVGDPEEILILQASKKHHLDKKELLKSYQFIDQIPFSSDIKLSAILYKNEDNLHFFVKGAPEVILKYCKNINQTIYTKLQQYQNNGLRVFAIASKNITTHHNVLKEQLFDLDFDGFLAMEDPLRQEIPQVVSKLNKAQISTIMITGDSLFTASSIAKQANILADNQIAVSNQEWKNEEKWRTNIENYKVYARVLPADKLEIVDALQNKNHTVAMLGDGVNDAPSLKKANVGFAMGITGTQVSKQVANVVLADDNFSTLYKAIKQGRSVIYNIKQLLIYLLIANFTMLLTVFIGSLIFKEKIFGSLQILWINVVSETFGGIAMSLTSVDKTVMNKDFLDKNKSLVNFKMIFQISQWVLITTAMSLLVYYLNISNPQQASALSFFVSAISLASLSYALGVPTSLFFVNFRQIQYLHLGFLLSLLAIIFVVFVPYVNTIFNMDIYKNIDSWKFVYLLFSLLPFVLDQSYKIIKKAIKIKTFN</sequence>
<gene>
    <name evidence="12" type="primary">pacL</name>
    <name evidence="12" type="ordered locus">MCJ_005290</name>
</gene>
<dbReference type="HOGENOM" id="CLU_002360_1_1_14"/>
<dbReference type="SFLD" id="SFLDS00003">
    <property type="entry name" value="Haloacid_Dehalogenase"/>
    <property type="match status" value="1"/>
</dbReference>
<dbReference type="SUPFAM" id="SSF81665">
    <property type="entry name" value="Calcium ATPase, transmembrane domain M"/>
    <property type="match status" value="1"/>
</dbReference>
<keyword evidence="6" id="KW-0460">Magnesium</keyword>
<dbReference type="Gene3D" id="3.40.1110.10">
    <property type="entry name" value="Calcium-transporting ATPase, cytoplasmic domain N"/>
    <property type="match status" value="2"/>
</dbReference>
<keyword evidence="4" id="KW-0547">Nucleotide-binding</keyword>
<dbReference type="Gene3D" id="3.40.50.1000">
    <property type="entry name" value="HAD superfamily/HAD-like"/>
    <property type="match status" value="2"/>
</dbReference>